<keyword evidence="3" id="KW-1185">Reference proteome</keyword>
<evidence type="ECO:0000313" key="3">
    <source>
        <dbReference type="Proteomes" id="UP000596661"/>
    </source>
</evidence>
<protein>
    <recommendedName>
        <fullName evidence="1">Reverse transcriptase Ty1/copia-type domain-containing protein</fullName>
    </recommendedName>
</protein>
<dbReference type="Proteomes" id="UP000596661">
    <property type="component" value="Chromosome 9"/>
</dbReference>
<dbReference type="CDD" id="cd09272">
    <property type="entry name" value="RNase_HI_RT_Ty1"/>
    <property type="match status" value="1"/>
</dbReference>
<accession>A0A803QHI8</accession>
<dbReference type="EnsemblPlants" id="evm.model.09.838">
    <property type="protein sequence ID" value="cds.evm.model.09.838"/>
    <property type="gene ID" value="evm.TU.09.838"/>
</dbReference>
<dbReference type="PANTHER" id="PTHR47481">
    <property type="match status" value="1"/>
</dbReference>
<dbReference type="Pfam" id="PF07727">
    <property type="entry name" value="RVT_2"/>
    <property type="match status" value="1"/>
</dbReference>
<reference evidence="2" key="1">
    <citation type="submission" date="2018-11" db="EMBL/GenBank/DDBJ databases">
        <authorList>
            <person name="Grassa J C."/>
        </authorList>
    </citation>
    <scope>NUCLEOTIDE SEQUENCE [LARGE SCALE GENOMIC DNA]</scope>
</reference>
<dbReference type="AlphaFoldDB" id="A0A803QHI8"/>
<feature type="domain" description="Reverse transcriptase Ty1/copia-type" evidence="1">
    <location>
        <begin position="362"/>
        <end position="430"/>
    </location>
</feature>
<evidence type="ECO:0000259" key="1">
    <source>
        <dbReference type="Pfam" id="PF07727"/>
    </source>
</evidence>
<dbReference type="Pfam" id="PF14223">
    <property type="entry name" value="Retrotran_gag_2"/>
    <property type="match status" value="1"/>
</dbReference>
<proteinExistence type="predicted"/>
<dbReference type="SUPFAM" id="SSF56672">
    <property type="entry name" value="DNA/RNA polymerases"/>
    <property type="match status" value="1"/>
</dbReference>
<dbReference type="Gramene" id="evm.model.09.838">
    <property type="protein sequence ID" value="cds.evm.model.09.838"/>
    <property type="gene ID" value="evm.TU.09.838"/>
</dbReference>
<dbReference type="EMBL" id="UZAU01000740">
    <property type="status" value="NOT_ANNOTATED_CDS"/>
    <property type="molecule type" value="Genomic_DNA"/>
</dbReference>
<dbReference type="InterPro" id="IPR043502">
    <property type="entry name" value="DNA/RNA_pol_sf"/>
</dbReference>
<name>A0A803QHI8_CANSA</name>
<dbReference type="InterPro" id="IPR013103">
    <property type="entry name" value="RVT_2"/>
</dbReference>
<sequence length="591" mass="66160">MVSEHFPPLNANMATVVAAGINNNGSSFNGAQTRSQSSAEPVYFNHSISIRLNDHNFLLWKQQVLAVIRGNRLLKFIKEPPPAEFLTEDDRAHNRVNQIFTDWEVQDQLLVSWLLSSMTESPLTRIVGCNTAQQIWTTLETHFTLQVSSKILEFRMKLQNLKKGTLSLNDYLLKVKQNVDLLASVGETLSDRDHVAAIFKGLPSEYDTFIISTNTRVEEYTVGEIEALLLASESRIEKSGKELDLSANIVTDDQDSMMEANLAWRRFKHQYGRGAGNFGNQFANQFGNRGNCGNEQGYMTGQGSGRGNFHLNRGGRSGVNLNNRVQCQLCLRFGHTAHDYFYQFDKNFTSSQAGANNSSSASNNTVAISQFTQKLDAKFKLRDLGKLRFFLGLEVGRTSKGISVSQRPFTLQLLKDTDYLGVKLASTPMELNLKLSKDKGELLPDPSVYQSLIGKLLYLTITRPEITYVIGAAVKILDAPFRAIAFSWGNLSSPGNKKKQQVVSRSSAEAEYHAMANATSELTWLLALLKDFGVSHKQPANLYCDNTAAIHISENPVYHERTKHVEIDCHFIREKIQHGSIQLLHVFSQQN</sequence>
<reference evidence="2" key="2">
    <citation type="submission" date="2021-03" db="UniProtKB">
        <authorList>
            <consortium name="EnsemblPlants"/>
        </authorList>
    </citation>
    <scope>IDENTIFICATION</scope>
</reference>
<organism evidence="2 3">
    <name type="scientific">Cannabis sativa</name>
    <name type="common">Hemp</name>
    <name type="synonym">Marijuana</name>
    <dbReference type="NCBI Taxonomy" id="3483"/>
    <lineage>
        <taxon>Eukaryota</taxon>
        <taxon>Viridiplantae</taxon>
        <taxon>Streptophyta</taxon>
        <taxon>Embryophyta</taxon>
        <taxon>Tracheophyta</taxon>
        <taxon>Spermatophyta</taxon>
        <taxon>Magnoliopsida</taxon>
        <taxon>eudicotyledons</taxon>
        <taxon>Gunneridae</taxon>
        <taxon>Pentapetalae</taxon>
        <taxon>rosids</taxon>
        <taxon>fabids</taxon>
        <taxon>Rosales</taxon>
        <taxon>Cannabaceae</taxon>
        <taxon>Cannabis</taxon>
    </lineage>
</organism>
<dbReference type="PANTHER" id="PTHR47481:SF31">
    <property type="entry name" value="OS01G0873500 PROTEIN"/>
    <property type="match status" value="1"/>
</dbReference>
<evidence type="ECO:0000313" key="2">
    <source>
        <dbReference type="EnsemblPlants" id="cds.evm.model.09.838"/>
    </source>
</evidence>